<dbReference type="SUPFAM" id="SSF52777">
    <property type="entry name" value="CoA-dependent acyltransferases"/>
    <property type="match status" value="1"/>
</dbReference>
<proteinExistence type="predicted"/>
<dbReference type="AlphaFoldDB" id="A0A941DQI7"/>
<dbReference type="Proteomes" id="UP000680067">
    <property type="component" value="Unassembled WGS sequence"/>
</dbReference>
<comment type="caution">
    <text evidence="1">The sequence shown here is derived from an EMBL/GenBank/DDBJ whole genome shotgun (WGS) entry which is preliminary data.</text>
</comment>
<dbReference type="SMART" id="SM01059">
    <property type="entry name" value="CAT"/>
    <property type="match status" value="1"/>
</dbReference>
<dbReference type="Pfam" id="PF00302">
    <property type="entry name" value="CAT"/>
    <property type="match status" value="1"/>
</dbReference>
<keyword evidence="2" id="KW-1185">Reference proteome</keyword>
<dbReference type="EMBL" id="JAGSPN010000020">
    <property type="protein sequence ID" value="MBR7784185.1"/>
    <property type="molecule type" value="Genomic_DNA"/>
</dbReference>
<evidence type="ECO:0008006" key="3">
    <source>
        <dbReference type="Google" id="ProtNLM"/>
    </source>
</evidence>
<reference evidence="1" key="1">
    <citation type="submission" date="2021-04" db="EMBL/GenBank/DDBJ databases">
        <title>novel species isolated from subtropical streams in China.</title>
        <authorList>
            <person name="Lu H."/>
        </authorList>
    </citation>
    <scope>NUCLEOTIDE SEQUENCE</scope>
    <source>
        <strain evidence="1">LFS511W</strain>
    </source>
</reference>
<evidence type="ECO:0000313" key="2">
    <source>
        <dbReference type="Proteomes" id="UP000680067"/>
    </source>
</evidence>
<dbReference type="PANTHER" id="PTHR38474">
    <property type="entry name" value="SLR0299 PROTEIN"/>
    <property type="match status" value="1"/>
</dbReference>
<dbReference type="InterPro" id="IPR001707">
    <property type="entry name" value="Cmp_AcTrfase"/>
</dbReference>
<dbReference type="GO" id="GO:0008811">
    <property type="term" value="F:chloramphenicol O-acetyltransferase activity"/>
    <property type="evidence" value="ECO:0007669"/>
    <property type="project" value="InterPro"/>
</dbReference>
<organism evidence="1 2">
    <name type="scientific">Undibacterium luofuense</name>
    <dbReference type="NCBI Taxonomy" id="2828733"/>
    <lineage>
        <taxon>Bacteria</taxon>
        <taxon>Pseudomonadati</taxon>
        <taxon>Pseudomonadota</taxon>
        <taxon>Betaproteobacteria</taxon>
        <taxon>Burkholderiales</taxon>
        <taxon>Oxalobacteraceae</taxon>
        <taxon>Undibacterium</taxon>
    </lineage>
</organism>
<dbReference type="Gene3D" id="3.30.559.10">
    <property type="entry name" value="Chloramphenicol acetyltransferase-like domain"/>
    <property type="match status" value="1"/>
</dbReference>
<dbReference type="RefSeq" id="WP_212689453.1">
    <property type="nucleotide sequence ID" value="NZ_JAGSPN010000020.1"/>
</dbReference>
<evidence type="ECO:0000313" key="1">
    <source>
        <dbReference type="EMBL" id="MBR7784185.1"/>
    </source>
</evidence>
<gene>
    <name evidence="1" type="ORF">KDM89_18745</name>
</gene>
<accession>A0A941DQI7</accession>
<dbReference type="InterPro" id="IPR023213">
    <property type="entry name" value="CAT-like_dom_sf"/>
</dbReference>
<name>A0A941DQI7_9BURK</name>
<sequence>MKTLIQQDAWARREHFAFFGRMSSPMHSLTTQVPCEPAYRYCREHGISFFLHYLHQTLIAVNACDNLRYRIEGDQVVQYDRIHANTTIGRPDHSFGFCPVQFDPDFQKFRANAEPAMQAVISASGLCFNEECQRQDVIHFSAIPWVAFEGLTHAHHSGFPDSVPKVSVGKLHQRDGKLVLPVATFAHHGLADAYHIHQFLERLEYGLNHPPCLT</sequence>
<dbReference type="PANTHER" id="PTHR38474:SF1">
    <property type="entry name" value="SLR0299 PROTEIN"/>
    <property type="match status" value="1"/>
</dbReference>
<protein>
    <recommendedName>
        <fullName evidence="3">Chloramphenicol acetyltransferase</fullName>
    </recommendedName>
</protein>